<keyword evidence="2" id="KW-1185">Reference proteome</keyword>
<gene>
    <name evidence="1" type="ORF">M9H77_02924</name>
</gene>
<evidence type="ECO:0000313" key="1">
    <source>
        <dbReference type="EMBL" id="KAI5681696.1"/>
    </source>
</evidence>
<sequence length="127" mass="13850">MRESTTPCAGGASRCADNEGTSLDDILAIGDEQGVKMGTRLKYDSCKSRVKVTGGVDVVVGETNVPKEIEATTGGVDVSSILRFGIGLQLKLFLFLFFIRLPFDLFFIFIILIFIHDAIPPANVYLF</sequence>
<evidence type="ECO:0000313" key="2">
    <source>
        <dbReference type="Proteomes" id="UP001060085"/>
    </source>
</evidence>
<proteinExistence type="predicted"/>
<comment type="caution">
    <text evidence="1">The sequence shown here is derived from an EMBL/GenBank/DDBJ whole genome shotgun (WGS) entry which is preliminary data.</text>
</comment>
<dbReference type="Proteomes" id="UP001060085">
    <property type="component" value="Linkage Group LG01"/>
</dbReference>
<dbReference type="EMBL" id="CM044701">
    <property type="protein sequence ID" value="KAI5681696.1"/>
    <property type="molecule type" value="Genomic_DNA"/>
</dbReference>
<protein>
    <submittedName>
        <fullName evidence="1">Uncharacterized protein</fullName>
    </submittedName>
</protein>
<organism evidence="1 2">
    <name type="scientific">Catharanthus roseus</name>
    <name type="common">Madagascar periwinkle</name>
    <name type="synonym">Vinca rosea</name>
    <dbReference type="NCBI Taxonomy" id="4058"/>
    <lineage>
        <taxon>Eukaryota</taxon>
        <taxon>Viridiplantae</taxon>
        <taxon>Streptophyta</taxon>
        <taxon>Embryophyta</taxon>
        <taxon>Tracheophyta</taxon>
        <taxon>Spermatophyta</taxon>
        <taxon>Magnoliopsida</taxon>
        <taxon>eudicotyledons</taxon>
        <taxon>Gunneridae</taxon>
        <taxon>Pentapetalae</taxon>
        <taxon>asterids</taxon>
        <taxon>lamiids</taxon>
        <taxon>Gentianales</taxon>
        <taxon>Apocynaceae</taxon>
        <taxon>Rauvolfioideae</taxon>
        <taxon>Vinceae</taxon>
        <taxon>Catharanthinae</taxon>
        <taxon>Catharanthus</taxon>
    </lineage>
</organism>
<name>A0ACC0C9U4_CATRO</name>
<reference evidence="2" key="1">
    <citation type="journal article" date="2023" name="Nat. Plants">
        <title>Single-cell RNA sequencing provides a high-resolution roadmap for understanding the multicellular compartmentation of specialized metabolism.</title>
        <authorList>
            <person name="Sun S."/>
            <person name="Shen X."/>
            <person name="Li Y."/>
            <person name="Li Y."/>
            <person name="Wang S."/>
            <person name="Li R."/>
            <person name="Zhang H."/>
            <person name="Shen G."/>
            <person name="Guo B."/>
            <person name="Wei J."/>
            <person name="Xu J."/>
            <person name="St-Pierre B."/>
            <person name="Chen S."/>
            <person name="Sun C."/>
        </authorList>
    </citation>
    <scope>NUCLEOTIDE SEQUENCE [LARGE SCALE GENOMIC DNA]</scope>
</reference>
<accession>A0ACC0C9U4</accession>